<evidence type="ECO:0000313" key="4">
    <source>
        <dbReference type="Proteomes" id="UP000018050"/>
    </source>
</evidence>
<dbReference type="PANTHER" id="PTHR11702">
    <property type="entry name" value="DEVELOPMENTALLY REGULATED GTP-BINDING PROTEIN-RELATED"/>
    <property type="match status" value="1"/>
</dbReference>
<dbReference type="Pfam" id="PF01018">
    <property type="entry name" value="GTP1_OBG"/>
    <property type="match status" value="2"/>
</dbReference>
<dbReference type="Gene3D" id="2.70.210.12">
    <property type="entry name" value="GTP1/OBG domain"/>
    <property type="match status" value="1"/>
</dbReference>
<accession>U6GI42</accession>
<feature type="domain" description="Obg" evidence="2">
    <location>
        <begin position="171"/>
        <end position="382"/>
    </location>
</feature>
<organism evidence="3 4">
    <name type="scientific">Eimeria acervulina</name>
    <name type="common">Coccidian parasite</name>
    <dbReference type="NCBI Taxonomy" id="5801"/>
    <lineage>
        <taxon>Eukaryota</taxon>
        <taxon>Sar</taxon>
        <taxon>Alveolata</taxon>
        <taxon>Apicomplexa</taxon>
        <taxon>Conoidasida</taxon>
        <taxon>Coccidia</taxon>
        <taxon>Eucoccidiorida</taxon>
        <taxon>Eimeriorina</taxon>
        <taxon>Eimeriidae</taxon>
        <taxon>Eimeria</taxon>
    </lineage>
</organism>
<protein>
    <recommendedName>
        <fullName evidence="2">Obg domain-containing protein</fullName>
    </recommendedName>
</protein>
<name>U6GI42_EIMAC</name>
<reference evidence="3" key="2">
    <citation type="submission" date="2013-10" db="EMBL/GenBank/DDBJ databases">
        <authorList>
            <person name="Aslett M."/>
        </authorList>
    </citation>
    <scope>NUCLEOTIDE SEQUENCE</scope>
    <source>
        <strain evidence="3">Houghton</strain>
    </source>
</reference>
<dbReference type="InterPro" id="IPR036726">
    <property type="entry name" value="GTP1_OBG_dom_sf"/>
</dbReference>
<dbReference type="VEuPathDB" id="ToxoDB:EAH_00010190"/>
<dbReference type="GO" id="GO:0003924">
    <property type="term" value="F:GTPase activity"/>
    <property type="evidence" value="ECO:0007669"/>
    <property type="project" value="InterPro"/>
</dbReference>
<keyword evidence="1" id="KW-0732">Signal</keyword>
<dbReference type="Proteomes" id="UP000018050">
    <property type="component" value="Unassembled WGS sequence"/>
</dbReference>
<feature type="signal peptide" evidence="1">
    <location>
        <begin position="1"/>
        <end position="32"/>
    </location>
</feature>
<dbReference type="GO" id="GO:0005525">
    <property type="term" value="F:GTP binding"/>
    <property type="evidence" value="ECO:0007669"/>
    <property type="project" value="InterPro"/>
</dbReference>
<dbReference type="InterPro" id="IPR006169">
    <property type="entry name" value="GTP1_OBG_dom"/>
</dbReference>
<dbReference type="PROSITE" id="PS51883">
    <property type="entry name" value="OBG"/>
    <property type="match status" value="1"/>
</dbReference>
<proteinExistence type="predicted"/>
<dbReference type="EMBL" id="HG670992">
    <property type="protein sequence ID" value="CDI79227.1"/>
    <property type="molecule type" value="Genomic_DNA"/>
</dbReference>
<dbReference type="GO" id="GO:0042254">
    <property type="term" value="P:ribosome biogenesis"/>
    <property type="evidence" value="ECO:0007669"/>
    <property type="project" value="UniProtKB-UniRule"/>
</dbReference>
<dbReference type="GeneID" id="25269089"/>
<dbReference type="OrthoDB" id="347018at2759"/>
<dbReference type="SUPFAM" id="SSF82051">
    <property type="entry name" value="Obg GTP-binding protein N-terminal domain"/>
    <property type="match status" value="1"/>
</dbReference>
<feature type="chain" id="PRO_5004670921" description="Obg domain-containing protein" evidence="1">
    <location>
        <begin position="33"/>
        <end position="1015"/>
    </location>
</feature>
<dbReference type="RefSeq" id="XP_013250614.1">
    <property type="nucleotide sequence ID" value="XM_013395160.1"/>
</dbReference>
<gene>
    <name evidence="3" type="ORF">EAH_00010190</name>
</gene>
<dbReference type="SUPFAM" id="SSF52540">
    <property type="entry name" value="P-loop containing nucleoside triphosphate hydrolases"/>
    <property type="match status" value="1"/>
</dbReference>
<dbReference type="Gene3D" id="3.40.50.300">
    <property type="entry name" value="P-loop containing nucleotide triphosphate hydrolases"/>
    <property type="match status" value="1"/>
</dbReference>
<dbReference type="PANTHER" id="PTHR11702:SF31">
    <property type="entry name" value="MITOCHONDRIAL RIBOSOME-ASSOCIATED GTPASE 2"/>
    <property type="match status" value="1"/>
</dbReference>
<evidence type="ECO:0000259" key="2">
    <source>
        <dbReference type="PROSITE" id="PS51883"/>
    </source>
</evidence>
<sequence length="1015" mass="107854">MIRGALREIFSSLRLRLQPLLLLLLLLPPSSSKIHTSSSRGLATTRSVLAFGGLRTVNREVPGTTARAAEWLQQPPSTLWAPQRSTASECSKSSRCCCMRSSSEASAAALPSANSPQEPPFRLLGGGLSLNPSLIFALAARRLLQRELQQLFQPSEVAASAQAHSAVSAVASDAVCTPVTVEGGSGGDGSIAFLRLKAAPRSGASGGSGGRGGCVLLRAVGASEEAPSVPRRLSAVGESGSWRAASGGIGTGQGKTGAHGPDLLLGLSPNTLVVDVSAVQAHAANAVRRLLRLQQQVDGKASEAAVEQQQQQQERHQQHGEQQSAICSIYFTAPGDTLVAARGGMGGRGNLAFVSNHNRHPLLGETGTPGERRKLLVLHNFSDFVVVGRMQSGKSMLLRALSAVATAGAAAANPKGAAAHVSGGAVAATTHQRALHSRRATGIQVREQHQQQRQQQQWLSAAVPEDVWLPTSEATICVIPAPTPAAATSHNLPIEQRPSELLQQQQQQNKCLVHVLEQGISLASAAPLVAIDTPGLLPASAPPTAAAVGETGAATAATARSILLPGVQQQQEPLQGLSAGTAVLLVVDGSLPDPAEECRTLREQLLQANPQLADLPLIVALNKIDLLQQCQRKQKQDRRKVASVVDRAAGVADLSAEVRQMLLSHFKHQQQHQQQQKQLSPGAYNLAFLAAYSSGAASAPRRLLLFTVDELEQQQQQPGANMMRRPTAAPPIRVSTISSKKRPYPSFPSLEDPYKWTIVELREQGKLQRLLHNGEVLHASPDFTSENSIRGRRCFELKGPLVSLLTEPVKFNSEAAKLRLYRQLNALGIEAFTDYGASIGDYLLVGPVLLQLLPLVRHCKGRQRALQAPICGGHAWDIFKTDGLPKKNGPDASAASAAALMGIEEGVTRKLEDTKLRDAGAASLSPSVRPWGISATAEGPNVVHKMANEDSDAIIQYKLPIFRPARAKTTRNMCVYTRDRNDRGAGVGDLLQEGVLAAHCPLSPRAGSDRPWKTS</sequence>
<dbReference type="AlphaFoldDB" id="U6GI42"/>
<dbReference type="OMA" id="LEDPYKW"/>
<reference evidence="3" key="1">
    <citation type="submission" date="2013-10" db="EMBL/GenBank/DDBJ databases">
        <title>Genomic analysis of the causative agents of coccidiosis in chickens.</title>
        <authorList>
            <person name="Reid A.J."/>
            <person name="Blake D."/>
            <person name="Billington K."/>
            <person name="Browne H."/>
            <person name="Dunn M."/>
            <person name="Hung S."/>
            <person name="Kawahara F."/>
            <person name="Miranda-Saavedra D."/>
            <person name="Mourier T."/>
            <person name="Nagra H."/>
            <person name="Otto T.D."/>
            <person name="Rawlings N."/>
            <person name="Sanchez A."/>
            <person name="Sanders M."/>
            <person name="Subramaniam C."/>
            <person name="Tay Y."/>
            <person name="Dear P."/>
            <person name="Doerig C."/>
            <person name="Gruber A."/>
            <person name="Parkinson J."/>
            <person name="Shirley M."/>
            <person name="Wan K.L."/>
            <person name="Berriman M."/>
            <person name="Tomley F."/>
            <person name="Pain A."/>
        </authorList>
    </citation>
    <scope>NUCLEOTIDE SEQUENCE</scope>
    <source>
        <strain evidence="3">Houghton</strain>
    </source>
</reference>
<keyword evidence="4" id="KW-1185">Reference proteome</keyword>
<evidence type="ECO:0000256" key="1">
    <source>
        <dbReference type="SAM" id="SignalP"/>
    </source>
</evidence>
<evidence type="ECO:0000313" key="3">
    <source>
        <dbReference type="EMBL" id="CDI79227.1"/>
    </source>
</evidence>
<dbReference type="InterPro" id="IPR045086">
    <property type="entry name" value="OBG_GTPase"/>
</dbReference>
<dbReference type="InterPro" id="IPR027417">
    <property type="entry name" value="P-loop_NTPase"/>
</dbReference>